<name>A0A1Y5T2T1_9RHOB</name>
<gene>
    <name evidence="1" type="ORF">ROA7023_02226</name>
</gene>
<accession>A0A1Y5T2T1</accession>
<evidence type="ECO:0000313" key="1">
    <source>
        <dbReference type="EMBL" id="SLN50998.1"/>
    </source>
</evidence>
<dbReference type="AlphaFoldDB" id="A0A1Y5T2T1"/>
<organism evidence="1 2">
    <name type="scientific">Roseisalinus antarcticus</name>
    <dbReference type="NCBI Taxonomy" id="254357"/>
    <lineage>
        <taxon>Bacteria</taxon>
        <taxon>Pseudomonadati</taxon>
        <taxon>Pseudomonadota</taxon>
        <taxon>Alphaproteobacteria</taxon>
        <taxon>Rhodobacterales</taxon>
        <taxon>Roseobacteraceae</taxon>
        <taxon>Roseisalinus</taxon>
    </lineage>
</organism>
<protein>
    <submittedName>
        <fullName evidence="1">Uncharacterized protein</fullName>
    </submittedName>
</protein>
<sequence length="211" mass="22836">MIEDVTPETVEALFRRGDGSYLCARWGRPIVPVVFGVEDETLGILKGAIEAVVGLAGHKMAETDAELGANLMVFFCRDWAELLEVPNLDRLVEGLGPLVARLAEAEANQYRVFRFDEAGAIRACFVFLRMDADMLEVPAATLALSQAVQSIVLWSDRAFAQSSPLGLANGVAVLRPEIGAVIRAVYDPTLPDVAQDDSHALRVFARIGGPQ</sequence>
<dbReference type="Proteomes" id="UP000193900">
    <property type="component" value="Unassembled WGS sequence"/>
</dbReference>
<evidence type="ECO:0000313" key="2">
    <source>
        <dbReference type="Proteomes" id="UP000193900"/>
    </source>
</evidence>
<proteinExistence type="predicted"/>
<dbReference type="EMBL" id="FWFZ01000009">
    <property type="protein sequence ID" value="SLN50998.1"/>
    <property type="molecule type" value="Genomic_DNA"/>
</dbReference>
<reference evidence="1 2" key="1">
    <citation type="submission" date="2017-03" db="EMBL/GenBank/DDBJ databases">
        <authorList>
            <person name="Afonso C.L."/>
            <person name="Miller P.J."/>
            <person name="Scott M.A."/>
            <person name="Spackman E."/>
            <person name="Goraichik I."/>
            <person name="Dimitrov K.M."/>
            <person name="Suarez D.L."/>
            <person name="Swayne D.E."/>
        </authorList>
    </citation>
    <scope>NUCLEOTIDE SEQUENCE [LARGE SCALE GENOMIC DNA]</scope>
    <source>
        <strain evidence="1 2">CECT 7023</strain>
    </source>
</reference>
<keyword evidence="2" id="KW-1185">Reference proteome</keyword>